<evidence type="ECO:0000259" key="6">
    <source>
        <dbReference type="PROSITE" id="PS51635"/>
    </source>
</evidence>
<protein>
    <submittedName>
        <fullName evidence="7">Patatin-like phospholipase family protein</fullName>
    </submittedName>
</protein>
<dbReference type="InterPro" id="IPR016035">
    <property type="entry name" value="Acyl_Trfase/lysoPLipase"/>
</dbReference>
<feature type="short sequence motif" description="GXSXG" evidence="4">
    <location>
        <begin position="119"/>
        <end position="123"/>
    </location>
</feature>
<dbReference type="PANTHER" id="PTHR14226">
    <property type="entry name" value="NEUROPATHY TARGET ESTERASE/SWISS CHEESE D.MELANOGASTER"/>
    <property type="match status" value="1"/>
</dbReference>
<feature type="chain" id="PRO_5045429844" evidence="5">
    <location>
        <begin position="22"/>
        <end position="418"/>
    </location>
</feature>
<feature type="active site" description="Nucleophile" evidence="4">
    <location>
        <position position="121"/>
    </location>
</feature>
<dbReference type="InterPro" id="IPR002641">
    <property type="entry name" value="PNPLA_dom"/>
</dbReference>
<evidence type="ECO:0000256" key="3">
    <source>
        <dbReference type="ARBA" id="ARBA00023098"/>
    </source>
</evidence>
<keyword evidence="5" id="KW-0732">Signal</keyword>
<dbReference type="PROSITE" id="PS51635">
    <property type="entry name" value="PNPLA"/>
    <property type="match status" value="1"/>
</dbReference>
<evidence type="ECO:0000313" key="7">
    <source>
        <dbReference type="EMBL" id="AYW92894.1"/>
    </source>
</evidence>
<keyword evidence="1 4" id="KW-0378">Hydrolase</keyword>
<dbReference type="Proteomes" id="UP000268669">
    <property type="component" value="Chromosome"/>
</dbReference>
<organism evidence="7 8">
    <name type="scientific">Yersinia pseudotuberculosis</name>
    <dbReference type="NCBI Taxonomy" id="633"/>
    <lineage>
        <taxon>Bacteria</taxon>
        <taxon>Pseudomonadati</taxon>
        <taxon>Pseudomonadota</taxon>
        <taxon>Gammaproteobacteria</taxon>
        <taxon>Enterobacterales</taxon>
        <taxon>Yersiniaceae</taxon>
        <taxon>Yersinia</taxon>
    </lineage>
</organism>
<keyword evidence="2 4" id="KW-0442">Lipid degradation</keyword>
<gene>
    <name evidence="7" type="ORF">EGX47_17345</name>
</gene>
<feature type="active site" description="Proton acceptor" evidence="4">
    <location>
        <position position="266"/>
    </location>
</feature>
<dbReference type="PANTHER" id="PTHR14226:SF74">
    <property type="entry name" value="BLR4684 PROTEIN"/>
    <property type="match status" value="1"/>
</dbReference>
<reference evidence="7" key="1">
    <citation type="submission" date="2018-11" db="EMBL/GenBank/DDBJ databases">
        <title>FDA dAtabase for Regulatory Grade micrObial Sequences (FDA-ARGOS): Supporting development and validation of Infectious Disease Dx tests.</title>
        <authorList>
            <person name="Bliska J."/>
            <person name="Cleland M.-M."/>
            <person name="Tallon L."/>
            <person name="Sadzewicz L."/>
            <person name="Zhao X."/>
            <person name="Vavikolanu K."/>
            <person name="Mehta A."/>
            <person name="Aluvathingal J."/>
            <person name="Nadendla S."/>
            <person name="Yan Y."/>
            <person name="Sichtig H."/>
        </authorList>
    </citation>
    <scope>NUCLEOTIDE SEQUENCE [LARGE SCALE GENOMIC DNA]</scope>
    <source>
        <strain evidence="7">FDAARGOS_581</strain>
    </source>
</reference>
<feature type="signal peptide" evidence="5">
    <location>
        <begin position="1"/>
        <end position="21"/>
    </location>
</feature>
<feature type="short sequence motif" description="DGA/G" evidence="4">
    <location>
        <begin position="266"/>
        <end position="268"/>
    </location>
</feature>
<dbReference type="EMBL" id="CP033713">
    <property type="protein sequence ID" value="AYW92894.1"/>
    <property type="molecule type" value="Genomic_DNA"/>
</dbReference>
<dbReference type="Pfam" id="PF01734">
    <property type="entry name" value="Patatin"/>
    <property type="match status" value="1"/>
</dbReference>
<accession>A0ABN5R8V9</accession>
<feature type="short sequence motif" description="GXGXXG" evidence="4">
    <location>
        <begin position="90"/>
        <end position="95"/>
    </location>
</feature>
<sequence>MITRWKLIRSIALLLGISFLAACSQLPRNPVPVALMPAAEIPGMPNIRAGAGHISAVFEADLLQSYKDESKAMFRQADGTRVYPHLALSGGGPNGAFGAGFLNGWTETGKRPVFKVVSGVSTGALIAPFAFLGSDHDKALHDFYTTTTTRDIFHINNLLFRLFFRESLADTSPLSQLIDGHITPQLLSEIAKAHKGGRRLYMGTVDLDSQRFIVWNMGLIASKGTPEALMLFRKVMLASSSVPVAFSPVFFDVVANGKHYDEMHVDGGVAARVFYNGGVYSSKVVRARAGLADSKEDIYIIHNGQLGPQPEPTPRLVRNIALRTLDSTSKAALVGDLYRIYAFSLAEQSGFHWITIPPDVDINGAEIFDPVKMERLYQAGYAEGLRGPEWSLRPPGSIEMEVLLKEAATIQTNQMPAD</sequence>
<name>A0ABN5R8V9_YERPU</name>
<feature type="domain" description="PNPLA" evidence="6">
    <location>
        <begin position="86"/>
        <end position="279"/>
    </location>
</feature>
<dbReference type="SUPFAM" id="SSF52151">
    <property type="entry name" value="FabD/lysophospholipase-like"/>
    <property type="match status" value="1"/>
</dbReference>
<dbReference type="Gene3D" id="3.40.1090.10">
    <property type="entry name" value="Cytosolic phospholipase A2 catalytic domain"/>
    <property type="match status" value="1"/>
</dbReference>
<evidence type="ECO:0000256" key="5">
    <source>
        <dbReference type="SAM" id="SignalP"/>
    </source>
</evidence>
<dbReference type="RefSeq" id="WP_012413761.1">
    <property type="nucleotide sequence ID" value="NZ_CCBI010000004.1"/>
</dbReference>
<dbReference type="InterPro" id="IPR050301">
    <property type="entry name" value="NTE"/>
</dbReference>
<dbReference type="PROSITE" id="PS51257">
    <property type="entry name" value="PROKAR_LIPOPROTEIN"/>
    <property type="match status" value="1"/>
</dbReference>
<evidence type="ECO:0000313" key="8">
    <source>
        <dbReference type="Proteomes" id="UP000268669"/>
    </source>
</evidence>
<evidence type="ECO:0000256" key="4">
    <source>
        <dbReference type="PROSITE-ProRule" id="PRU01161"/>
    </source>
</evidence>
<proteinExistence type="predicted"/>
<evidence type="ECO:0000256" key="2">
    <source>
        <dbReference type="ARBA" id="ARBA00022963"/>
    </source>
</evidence>
<keyword evidence="3 4" id="KW-0443">Lipid metabolism</keyword>
<evidence type="ECO:0000256" key="1">
    <source>
        <dbReference type="ARBA" id="ARBA00022801"/>
    </source>
</evidence>
<keyword evidence="8" id="KW-1185">Reference proteome</keyword>